<evidence type="ECO:0000313" key="4">
    <source>
        <dbReference type="Proteomes" id="UP001224674"/>
    </source>
</evidence>
<feature type="region of interest" description="Disordered" evidence="1">
    <location>
        <begin position="566"/>
        <end position="589"/>
    </location>
</feature>
<reference evidence="3 4" key="1">
    <citation type="submission" date="2023-03" db="EMBL/GenBank/DDBJ databases">
        <title>Complete genome sequences of several Auritidibacter ignavus strains isolated from ear infections.</title>
        <authorList>
            <person name="Baehr T."/>
            <person name="Baumhoegger A.M."/>
        </authorList>
    </citation>
    <scope>NUCLEOTIDE SEQUENCE [LARGE SCALE GENOMIC DNA]</scope>
    <source>
        <strain evidence="3 4">BABAE-6</strain>
    </source>
</reference>
<evidence type="ECO:0000313" key="3">
    <source>
        <dbReference type="EMBL" id="WGH92433.1"/>
    </source>
</evidence>
<feature type="domain" description="Amine oxidase" evidence="2">
    <location>
        <begin position="50"/>
        <end position="528"/>
    </location>
</feature>
<organism evidence="3 4">
    <name type="scientific">Auritidibacter ignavus</name>
    <dbReference type="NCBI Taxonomy" id="678932"/>
    <lineage>
        <taxon>Bacteria</taxon>
        <taxon>Bacillati</taxon>
        <taxon>Actinomycetota</taxon>
        <taxon>Actinomycetes</taxon>
        <taxon>Micrococcales</taxon>
        <taxon>Micrococcaceae</taxon>
        <taxon>Auritidibacter</taxon>
    </lineage>
</organism>
<dbReference type="GO" id="GO:0009063">
    <property type="term" value="P:amino acid catabolic process"/>
    <property type="evidence" value="ECO:0007669"/>
    <property type="project" value="TreeGrafter"/>
</dbReference>
<evidence type="ECO:0000256" key="1">
    <source>
        <dbReference type="SAM" id="MobiDB-lite"/>
    </source>
</evidence>
<proteinExistence type="predicted"/>
<dbReference type="Proteomes" id="UP001224674">
    <property type="component" value="Chromosome"/>
</dbReference>
<gene>
    <name evidence="3" type="ORF">QDX21_08895</name>
</gene>
<dbReference type="SUPFAM" id="SSF51905">
    <property type="entry name" value="FAD/NAD(P)-binding domain"/>
    <property type="match status" value="1"/>
</dbReference>
<dbReference type="Gene3D" id="3.50.50.60">
    <property type="entry name" value="FAD/NAD(P)-binding domain"/>
    <property type="match status" value="1"/>
</dbReference>
<dbReference type="Gene3D" id="1.10.405.40">
    <property type="match status" value="1"/>
</dbReference>
<dbReference type="Gene3D" id="3.90.660.10">
    <property type="match status" value="1"/>
</dbReference>
<dbReference type="InterPro" id="IPR050281">
    <property type="entry name" value="Flavin_monoamine_oxidase"/>
</dbReference>
<dbReference type="PANTHER" id="PTHR10742:SF342">
    <property type="entry name" value="AMINE OXIDASE"/>
    <property type="match status" value="1"/>
</dbReference>
<dbReference type="EMBL" id="CP122566">
    <property type="protein sequence ID" value="WGH92433.1"/>
    <property type="molecule type" value="Genomic_DNA"/>
</dbReference>
<feature type="compositionally biased region" description="Low complexity" evidence="1">
    <location>
        <begin position="571"/>
        <end position="582"/>
    </location>
</feature>
<dbReference type="SUPFAM" id="SSF54373">
    <property type="entry name" value="FAD-linked reductases, C-terminal domain"/>
    <property type="match status" value="1"/>
</dbReference>
<dbReference type="Pfam" id="PF01593">
    <property type="entry name" value="Amino_oxidase"/>
    <property type="match status" value="1"/>
</dbReference>
<dbReference type="InterPro" id="IPR002937">
    <property type="entry name" value="Amino_oxidase"/>
</dbReference>
<protein>
    <submittedName>
        <fullName evidence="3">NAD(P)/FAD-dependent oxidoreductase</fullName>
    </submittedName>
</protein>
<dbReference type="InterPro" id="IPR036188">
    <property type="entry name" value="FAD/NAD-bd_sf"/>
</dbReference>
<dbReference type="PANTHER" id="PTHR10742">
    <property type="entry name" value="FLAVIN MONOAMINE OXIDASE"/>
    <property type="match status" value="1"/>
</dbReference>
<dbReference type="GO" id="GO:0001716">
    <property type="term" value="F:L-amino-acid oxidase activity"/>
    <property type="evidence" value="ECO:0007669"/>
    <property type="project" value="TreeGrafter"/>
</dbReference>
<evidence type="ECO:0000259" key="2">
    <source>
        <dbReference type="Pfam" id="PF01593"/>
    </source>
</evidence>
<sequence>MSSPAEQPPLTMLSPDFPFSYDHYLAHPAGLGSVPEAAYGTEVAVIGAGLAGVITAYELMKMGLKPVVYEAGAIGGRLKSQAFDGNDDVVVDLGGMRFPVSGRAFYHYVDKLGLETRAFPNPLADVTPSTVVELKNQTIYAESAEDLPEFYQQVARAWKRALVEDAELEAVQTAIRTRDTATLKRLWNELVAKHDDTSFYGFLASSQAFGELSFEHLETFGQVGFGSGGWDTDFTNSILEVLRVVFTDADDQHRGIVGGAQRLPLELWEHAPEDLVYWPVGTSLASLHAGTPRGAVTGIHQAENPELSGGIRIKEKWGRTREYAAAVVTCQSWLLSSRIDTDESLFTADMWTAIEKSHYMLSSKTFVMVDRPFWRDVDPQTGRPAMSMTLTDRLPRATYLLDDGPDKPATILLSYTWNDDALKWLSLDASERTRLMLHSLHKIYPGLDIGSHIVGEPITVSWEADPNFMGAFKNNLPGHYRYQERLFGHFIQDDLAEHQRGIFLAGDDISFTAGWAEGAVTTALNAVWGVAHHLGGACAPENPGPGDMWDELAPVRLDRIHNINTTDNTDMASMASGSAPSGNTKDGIR</sequence>
<dbReference type="AlphaFoldDB" id="A0AAJ6AFM9"/>
<accession>A0AAJ6AFM9</accession>
<keyword evidence="4" id="KW-1185">Reference proteome</keyword>
<name>A0AAJ6AFM9_9MICC</name>
<dbReference type="RefSeq" id="WP_279674539.1">
    <property type="nucleotide sequence ID" value="NZ_CP122566.1"/>
</dbReference>